<protein>
    <recommendedName>
        <fullName evidence="1">DUF4097 domain-containing protein</fullName>
    </recommendedName>
</protein>
<gene>
    <name evidence="2" type="ORF">JOC31_000865</name>
</gene>
<dbReference type="InterPro" id="IPR025164">
    <property type="entry name" value="Toastrack_DUF4097"/>
</dbReference>
<reference evidence="2 3" key="1">
    <citation type="submission" date="2021-01" db="EMBL/GenBank/DDBJ databases">
        <title>Genomic Encyclopedia of Type Strains, Phase IV (KMG-IV): sequencing the most valuable type-strain genomes for metagenomic binning, comparative biology and taxonomic classification.</title>
        <authorList>
            <person name="Goeker M."/>
        </authorList>
    </citation>
    <scope>NUCLEOTIDE SEQUENCE [LARGE SCALE GENOMIC DNA]</scope>
    <source>
        <strain evidence="2 3">DSM 27513</strain>
    </source>
</reference>
<keyword evidence="3" id="KW-1185">Reference proteome</keyword>
<evidence type="ECO:0000313" key="3">
    <source>
        <dbReference type="Proteomes" id="UP000809081"/>
    </source>
</evidence>
<dbReference type="Proteomes" id="UP000809081">
    <property type="component" value="Unassembled WGS sequence"/>
</dbReference>
<comment type="caution">
    <text evidence="2">The sequence shown here is derived from an EMBL/GenBank/DDBJ whole genome shotgun (WGS) entry which is preliminary data.</text>
</comment>
<proteinExistence type="predicted"/>
<accession>A0ABS2PLT1</accession>
<organism evidence="2 3">
    <name type="scientific">Streptococcus saliviloxodontae</name>
    <dbReference type="NCBI Taxonomy" id="1349416"/>
    <lineage>
        <taxon>Bacteria</taxon>
        <taxon>Bacillati</taxon>
        <taxon>Bacillota</taxon>
        <taxon>Bacilli</taxon>
        <taxon>Lactobacillales</taxon>
        <taxon>Streptococcaceae</taxon>
        <taxon>Streptococcus</taxon>
    </lineage>
</organism>
<sequence>MKKIKKLILVIASFGLVLGILLTAIGYFTGGIDELNTLYQQEHKQTFYKKSLDNFTSIKLEDTNQKTGFHDLTIKTTDKDQAYISYAKNGINITNKDKTLTITDKNNSSTSDYQINHLKLSDLIGMIKNNHWTGQYVNEIILYIPKKQVISSIYGHFSGSVSLNNQTVSNLNLTVTSGDFTANNSDISNTNLTLKLGDLYASNSQLKKSQINLQTGDTDFDHLSLTDSMLTLSTGDYYANGVKFLGENTIVSNSGDIDITLDSYDLTLIDKTDNEDNTITNQLKDSKTNFLTIQSSVSDVSIQ</sequence>
<dbReference type="EMBL" id="JAFBEI010000014">
    <property type="protein sequence ID" value="MBM7636046.1"/>
    <property type="molecule type" value="Genomic_DNA"/>
</dbReference>
<feature type="domain" description="DUF4097" evidence="1">
    <location>
        <begin position="70"/>
        <end position="267"/>
    </location>
</feature>
<dbReference type="Pfam" id="PF13349">
    <property type="entry name" value="DUF4097"/>
    <property type="match status" value="1"/>
</dbReference>
<name>A0ABS2PLT1_9STRE</name>
<evidence type="ECO:0000259" key="1">
    <source>
        <dbReference type="Pfam" id="PF13349"/>
    </source>
</evidence>
<evidence type="ECO:0000313" key="2">
    <source>
        <dbReference type="EMBL" id="MBM7636046.1"/>
    </source>
</evidence>
<dbReference type="RefSeq" id="WP_205016940.1">
    <property type="nucleotide sequence ID" value="NZ_JAFBEI010000014.1"/>
</dbReference>